<evidence type="ECO:0000256" key="3">
    <source>
        <dbReference type="ARBA" id="ARBA00022989"/>
    </source>
</evidence>
<accession>A0ABY4SKC9</accession>
<feature type="compositionally biased region" description="Pro residues" evidence="5">
    <location>
        <begin position="282"/>
        <end position="299"/>
    </location>
</feature>
<evidence type="ECO:0000256" key="5">
    <source>
        <dbReference type="SAM" id="MobiDB-lite"/>
    </source>
</evidence>
<keyword evidence="3 6" id="KW-1133">Transmembrane helix</keyword>
<evidence type="ECO:0000313" key="7">
    <source>
        <dbReference type="EMBL" id="URI11451.1"/>
    </source>
</evidence>
<feature type="transmembrane region" description="Helical" evidence="6">
    <location>
        <begin position="20"/>
        <end position="43"/>
    </location>
</feature>
<evidence type="ECO:0000313" key="8">
    <source>
        <dbReference type="Proteomes" id="UP001056201"/>
    </source>
</evidence>
<feature type="transmembrane region" description="Helical" evidence="6">
    <location>
        <begin position="125"/>
        <end position="147"/>
    </location>
</feature>
<gene>
    <name evidence="7" type="ORF">MW290_21145</name>
</gene>
<evidence type="ECO:0000256" key="1">
    <source>
        <dbReference type="ARBA" id="ARBA00004141"/>
    </source>
</evidence>
<keyword evidence="4 6" id="KW-0472">Membrane</keyword>
<protein>
    <submittedName>
        <fullName evidence="7">EI24 domain-containing protein</fullName>
    </submittedName>
</protein>
<evidence type="ECO:0000256" key="4">
    <source>
        <dbReference type="ARBA" id="ARBA00023136"/>
    </source>
</evidence>
<evidence type="ECO:0000256" key="2">
    <source>
        <dbReference type="ARBA" id="ARBA00022692"/>
    </source>
</evidence>
<dbReference type="InterPro" id="IPR059112">
    <property type="entry name" value="CysZ/EI24"/>
</dbReference>
<dbReference type="Proteomes" id="UP001056201">
    <property type="component" value="Chromosome 2"/>
</dbReference>
<proteinExistence type="predicted"/>
<keyword evidence="2 6" id="KW-0812">Transmembrane</keyword>
<dbReference type="Pfam" id="PF07264">
    <property type="entry name" value="EI24"/>
    <property type="match status" value="1"/>
</dbReference>
<feature type="compositionally biased region" description="Low complexity" evidence="5">
    <location>
        <begin position="300"/>
        <end position="309"/>
    </location>
</feature>
<feature type="transmembrane region" description="Helical" evidence="6">
    <location>
        <begin position="198"/>
        <end position="220"/>
    </location>
</feature>
<organism evidence="7 8">
    <name type="scientific">Aquincola tertiaricarbonis</name>
    <dbReference type="NCBI Taxonomy" id="391953"/>
    <lineage>
        <taxon>Bacteria</taxon>
        <taxon>Pseudomonadati</taxon>
        <taxon>Pseudomonadota</taxon>
        <taxon>Betaproteobacteria</taxon>
        <taxon>Burkholderiales</taxon>
        <taxon>Sphaerotilaceae</taxon>
        <taxon>Aquincola</taxon>
    </lineage>
</organism>
<sequence>MRDLIDAFWRATAYCLHPRVIVLSLLPLLLVGALTFAAGWFFYEAAIDGVRATMEGWLLTSAFLQWLDSMGAQGFRAVLAPMIVVALAVPVIVLLSLVLVALMMTPALVSLVARRRFPMLERKHGAGLASSVAFSLGHTLLALLLLAGSVPLWLIPPLVLVIPPLIWGWLTYRVMAFDALSDHASADERRLLLRQHRWPLMTIGVVCGYLGAAPSLLWAVSAITLVLAPILIVASVWLYTLVFAFSSLWFTHYGLAALQRLRMAGTTGPATGPVVVVDAVPPVPDLRSPPPPALPPSSPPSSSSPERLS</sequence>
<feature type="transmembrane region" description="Helical" evidence="6">
    <location>
        <begin position="153"/>
        <end position="172"/>
    </location>
</feature>
<evidence type="ECO:0000256" key="6">
    <source>
        <dbReference type="SAM" id="Phobius"/>
    </source>
</evidence>
<reference evidence="7" key="1">
    <citation type="submission" date="2022-05" db="EMBL/GenBank/DDBJ databases">
        <title>An RpoN-dependent PEP-CTERM gene is involved in floc formation of an Aquincola tertiaricarbonis strain.</title>
        <authorList>
            <person name="Qiu D."/>
            <person name="Xia M."/>
        </authorList>
    </citation>
    <scope>NUCLEOTIDE SEQUENCE</scope>
    <source>
        <strain evidence="7">RN12</strain>
    </source>
</reference>
<feature type="transmembrane region" description="Helical" evidence="6">
    <location>
        <begin position="78"/>
        <end position="104"/>
    </location>
</feature>
<name>A0ABY4SKC9_AQUTE</name>
<keyword evidence="8" id="KW-1185">Reference proteome</keyword>
<feature type="region of interest" description="Disordered" evidence="5">
    <location>
        <begin position="282"/>
        <end position="309"/>
    </location>
</feature>
<comment type="subcellular location">
    <subcellularLocation>
        <location evidence="1">Membrane</location>
        <topology evidence="1">Multi-pass membrane protein</topology>
    </subcellularLocation>
</comment>
<feature type="transmembrane region" description="Helical" evidence="6">
    <location>
        <begin position="226"/>
        <end position="250"/>
    </location>
</feature>
<dbReference type="EMBL" id="CP097636">
    <property type="protein sequence ID" value="URI11451.1"/>
    <property type="molecule type" value="Genomic_DNA"/>
</dbReference>
<dbReference type="RefSeq" id="WP_250199646.1">
    <property type="nucleotide sequence ID" value="NZ_CP097636.1"/>
</dbReference>